<dbReference type="Pfam" id="PF13561">
    <property type="entry name" value="adh_short_C2"/>
    <property type="match status" value="1"/>
</dbReference>
<reference evidence="4 5" key="1">
    <citation type="submission" date="2020-02" db="EMBL/GenBank/DDBJ databases">
        <title>Full genome sequence of Nocardioides sp. R-3366.</title>
        <authorList>
            <person name="Im W.-T."/>
        </authorList>
    </citation>
    <scope>NUCLEOTIDE SEQUENCE [LARGE SCALE GENOMIC DNA]</scope>
    <source>
        <strain evidence="4 5">R-3366</strain>
    </source>
</reference>
<accession>A0A6G6WD79</accession>
<dbReference type="PANTHER" id="PTHR42760:SF133">
    <property type="entry name" value="3-OXOACYL-[ACYL-CARRIER-PROTEIN] REDUCTASE"/>
    <property type="match status" value="1"/>
</dbReference>
<keyword evidence="2" id="KW-0560">Oxidoreductase</keyword>
<dbReference type="SMART" id="SM00822">
    <property type="entry name" value="PKS_KR"/>
    <property type="match status" value="1"/>
</dbReference>
<feature type="domain" description="Ketoreductase" evidence="3">
    <location>
        <begin position="1"/>
        <end position="158"/>
    </location>
</feature>
<dbReference type="InterPro" id="IPR036291">
    <property type="entry name" value="NAD(P)-bd_dom_sf"/>
</dbReference>
<organism evidence="4 5">
    <name type="scientific">Nocardioides anomalus</name>
    <dbReference type="NCBI Taxonomy" id="2712223"/>
    <lineage>
        <taxon>Bacteria</taxon>
        <taxon>Bacillati</taxon>
        <taxon>Actinomycetota</taxon>
        <taxon>Actinomycetes</taxon>
        <taxon>Propionibacteriales</taxon>
        <taxon>Nocardioidaceae</taxon>
        <taxon>Nocardioides</taxon>
    </lineage>
</organism>
<dbReference type="KEGG" id="nano:G5V58_10825"/>
<gene>
    <name evidence="4" type="ORF">G5V58_10825</name>
</gene>
<dbReference type="CDD" id="cd05233">
    <property type="entry name" value="SDR_c"/>
    <property type="match status" value="1"/>
</dbReference>
<protein>
    <submittedName>
        <fullName evidence="4">SDR family oxidoreductase</fullName>
    </submittedName>
</protein>
<dbReference type="PROSITE" id="PS00061">
    <property type="entry name" value="ADH_SHORT"/>
    <property type="match status" value="1"/>
</dbReference>
<dbReference type="InterPro" id="IPR002347">
    <property type="entry name" value="SDR_fam"/>
</dbReference>
<evidence type="ECO:0000259" key="3">
    <source>
        <dbReference type="SMART" id="SM00822"/>
    </source>
</evidence>
<dbReference type="Gene3D" id="3.40.50.720">
    <property type="entry name" value="NAD(P)-binding Rossmann-like Domain"/>
    <property type="match status" value="1"/>
</dbReference>
<dbReference type="SUPFAM" id="SSF51735">
    <property type="entry name" value="NAD(P)-binding Rossmann-fold domains"/>
    <property type="match status" value="1"/>
</dbReference>
<dbReference type="EMBL" id="CP049257">
    <property type="protein sequence ID" value="QIG43184.1"/>
    <property type="molecule type" value="Genomic_DNA"/>
</dbReference>
<dbReference type="GO" id="GO:0016616">
    <property type="term" value="F:oxidoreductase activity, acting on the CH-OH group of donors, NAD or NADP as acceptor"/>
    <property type="evidence" value="ECO:0007669"/>
    <property type="project" value="UniProtKB-ARBA"/>
</dbReference>
<dbReference type="PRINTS" id="PR00081">
    <property type="entry name" value="GDHRDH"/>
</dbReference>
<proteinExistence type="inferred from homology"/>
<dbReference type="Proteomes" id="UP000502996">
    <property type="component" value="Chromosome"/>
</dbReference>
<evidence type="ECO:0000256" key="1">
    <source>
        <dbReference type="ARBA" id="ARBA00006484"/>
    </source>
</evidence>
<comment type="similarity">
    <text evidence="1">Belongs to the short-chain dehydrogenases/reductases (SDR) family.</text>
</comment>
<dbReference type="InterPro" id="IPR020904">
    <property type="entry name" value="Sc_DH/Rdtase_CS"/>
</dbReference>
<dbReference type="RefSeq" id="WP_165232205.1">
    <property type="nucleotide sequence ID" value="NZ_CP049257.1"/>
</dbReference>
<evidence type="ECO:0000313" key="4">
    <source>
        <dbReference type="EMBL" id="QIG43184.1"/>
    </source>
</evidence>
<name>A0A6G6WD79_9ACTN</name>
<dbReference type="InterPro" id="IPR057326">
    <property type="entry name" value="KR_dom"/>
</dbReference>
<sequence>MSLLVTGGAQGIGAAIVDKARSTGERVDVLDLELGVDAADPAAVREFVESVPTPTRVAHIAGVVGRGGLGEVELSDWDRVIRANLTSAFVVTNEVVPRMAEAGGGAVVLMSSLNARDGGTTMSGVAYASAKAGVLGLARHAAKHWGPHGVRVNAIAPGPVRTRVHDRLTAEQRAGLLAAMPLPRVSEPQEIADIVLFLLSESCASVTGMTFDVNGGSHLS</sequence>
<evidence type="ECO:0000313" key="5">
    <source>
        <dbReference type="Proteomes" id="UP000502996"/>
    </source>
</evidence>
<evidence type="ECO:0000256" key="2">
    <source>
        <dbReference type="ARBA" id="ARBA00023002"/>
    </source>
</evidence>
<dbReference type="PANTHER" id="PTHR42760">
    <property type="entry name" value="SHORT-CHAIN DEHYDROGENASES/REDUCTASES FAMILY MEMBER"/>
    <property type="match status" value="1"/>
</dbReference>
<dbReference type="AlphaFoldDB" id="A0A6G6WD79"/>
<keyword evidence="5" id="KW-1185">Reference proteome</keyword>